<evidence type="ECO:0008006" key="3">
    <source>
        <dbReference type="Google" id="ProtNLM"/>
    </source>
</evidence>
<evidence type="ECO:0000313" key="1">
    <source>
        <dbReference type="EMBL" id="GAA4346093.1"/>
    </source>
</evidence>
<sequence>MKNQCIIMFCQQSWDIGIATNARSLAREFAKDNRVLYVNMPLDVHTVFRVGRQPDVRKRLQVLAGQQPSLLQAEPNVWVLTPRGLALSINWLPSRRLFAALNRVNSRWLAASIGQAAQALGFGSYVLFQDSIIFQGLELKQLLRPKASVYYLRDYMLGVPYFRRHGPWVEACLLEQADVVATNSAYLGDYARRHNPNTHNIGQGCVLGMYQADTTCPRPADLAPVKQASLVYTGFLTALRLDIGLLLAIARQRPHWDLVLIGPEDAAFRRSELHGLPNVYFLGAKPPEQLAAYLQHADVCINPQVLNETTLGNYPLKIDEYLAMGKPVVATHTRTMELFAQHVYLASGPAHWLQLLDRAMAEGGPSPAADRIAFARSHTWAASVAVLYTALDSLPMAKTLSKNDETSKKE</sequence>
<dbReference type="PANTHER" id="PTHR12526">
    <property type="entry name" value="GLYCOSYLTRANSFERASE"/>
    <property type="match status" value="1"/>
</dbReference>
<comment type="caution">
    <text evidence="1">The sequence shown here is derived from an EMBL/GenBank/DDBJ whole genome shotgun (WGS) entry which is preliminary data.</text>
</comment>
<dbReference type="Pfam" id="PF13692">
    <property type="entry name" value="Glyco_trans_1_4"/>
    <property type="match status" value="1"/>
</dbReference>
<dbReference type="PANTHER" id="PTHR12526:SF630">
    <property type="entry name" value="GLYCOSYLTRANSFERASE"/>
    <property type="match status" value="1"/>
</dbReference>
<reference evidence="2" key="1">
    <citation type="journal article" date="2019" name="Int. J. Syst. Evol. Microbiol.">
        <title>The Global Catalogue of Microorganisms (GCM) 10K type strain sequencing project: providing services to taxonomists for standard genome sequencing and annotation.</title>
        <authorList>
            <consortium name="The Broad Institute Genomics Platform"/>
            <consortium name="The Broad Institute Genome Sequencing Center for Infectious Disease"/>
            <person name="Wu L."/>
            <person name="Ma J."/>
        </authorList>
    </citation>
    <scope>NUCLEOTIDE SEQUENCE [LARGE SCALE GENOMIC DNA]</scope>
    <source>
        <strain evidence="2">JCM 17923</strain>
    </source>
</reference>
<accession>A0ABP8HWM8</accession>
<gene>
    <name evidence="1" type="ORF">GCM10023185_00280</name>
</gene>
<dbReference type="Proteomes" id="UP001501153">
    <property type="component" value="Unassembled WGS sequence"/>
</dbReference>
<keyword evidence="2" id="KW-1185">Reference proteome</keyword>
<evidence type="ECO:0000313" key="2">
    <source>
        <dbReference type="Proteomes" id="UP001501153"/>
    </source>
</evidence>
<dbReference type="EMBL" id="BAABGZ010000002">
    <property type="protein sequence ID" value="GAA4346093.1"/>
    <property type="molecule type" value="Genomic_DNA"/>
</dbReference>
<dbReference type="RefSeq" id="WP_345232661.1">
    <property type="nucleotide sequence ID" value="NZ_BAABGZ010000002.1"/>
</dbReference>
<dbReference type="Gene3D" id="3.40.50.2000">
    <property type="entry name" value="Glycogen Phosphorylase B"/>
    <property type="match status" value="1"/>
</dbReference>
<organism evidence="1 2">
    <name type="scientific">Hymenobacter saemangeumensis</name>
    <dbReference type="NCBI Taxonomy" id="1084522"/>
    <lineage>
        <taxon>Bacteria</taxon>
        <taxon>Pseudomonadati</taxon>
        <taxon>Bacteroidota</taxon>
        <taxon>Cytophagia</taxon>
        <taxon>Cytophagales</taxon>
        <taxon>Hymenobacteraceae</taxon>
        <taxon>Hymenobacter</taxon>
    </lineage>
</organism>
<name>A0ABP8HWM8_9BACT</name>
<dbReference type="SUPFAM" id="SSF53756">
    <property type="entry name" value="UDP-Glycosyltransferase/glycogen phosphorylase"/>
    <property type="match status" value="1"/>
</dbReference>
<protein>
    <recommendedName>
        <fullName evidence="3">Glycosyltransferase</fullName>
    </recommendedName>
</protein>
<proteinExistence type="predicted"/>